<dbReference type="InterPro" id="IPR019734">
    <property type="entry name" value="TPR_rpt"/>
</dbReference>
<evidence type="ECO:0008006" key="3">
    <source>
        <dbReference type="Google" id="ProtNLM"/>
    </source>
</evidence>
<dbReference type="EMBL" id="JBHULX010000002">
    <property type="protein sequence ID" value="MFD2589969.1"/>
    <property type="molecule type" value="Genomic_DNA"/>
</dbReference>
<name>A0ABW5N507_9FLAO</name>
<protein>
    <recommendedName>
        <fullName evidence="3">Tetratricopeptide repeat protein</fullName>
    </recommendedName>
</protein>
<gene>
    <name evidence="1" type="ORF">ACFSTE_03950</name>
</gene>
<accession>A0ABW5N507</accession>
<dbReference type="SUPFAM" id="SSF48452">
    <property type="entry name" value="TPR-like"/>
    <property type="match status" value="1"/>
</dbReference>
<proteinExistence type="predicted"/>
<organism evidence="1 2">
    <name type="scientific">Aquimarina hainanensis</name>
    <dbReference type="NCBI Taxonomy" id="1578017"/>
    <lineage>
        <taxon>Bacteria</taxon>
        <taxon>Pseudomonadati</taxon>
        <taxon>Bacteroidota</taxon>
        <taxon>Flavobacteriia</taxon>
        <taxon>Flavobacteriales</taxon>
        <taxon>Flavobacteriaceae</taxon>
        <taxon>Aquimarina</taxon>
    </lineage>
</organism>
<dbReference type="Proteomes" id="UP001597459">
    <property type="component" value="Unassembled WGS sequence"/>
</dbReference>
<dbReference type="Pfam" id="PF13181">
    <property type="entry name" value="TPR_8"/>
    <property type="match status" value="2"/>
</dbReference>
<sequence length="151" mass="17757">MSTSELLHIENQWKVYTISGNALFSKGKFEKAIIHYTKAFSEASKLVRHMFSSLQFGIPIVSTFIISCNNLSNTYWEIGKLNEADTLYRRAIFFIVYLSENQNVHQNLDATIRREFPRVLLTYNAFCEKTDRRHKIADLLKEIQINKNYFH</sequence>
<evidence type="ECO:0000313" key="1">
    <source>
        <dbReference type="EMBL" id="MFD2589969.1"/>
    </source>
</evidence>
<reference evidence="2" key="1">
    <citation type="journal article" date="2019" name="Int. J. Syst. Evol. Microbiol.">
        <title>The Global Catalogue of Microorganisms (GCM) 10K type strain sequencing project: providing services to taxonomists for standard genome sequencing and annotation.</title>
        <authorList>
            <consortium name="The Broad Institute Genomics Platform"/>
            <consortium name="The Broad Institute Genome Sequencing Center for Infectious Disease"/>
            <person name="Wu L."/>
            <person name="Ma J."/>
        </authorList>
    </citation>
    <scope>NUCLEOTIDE SEQUENCE [LARGE SCALE GENOMIC DNA]</scope>
    <source>
        <strain evidence="2">KCTC 42423</strain>
    </source>
</reference>
<comment type="caution">
    <text evidence="1">The sequence shown here is derived from an EMBL/GenBank/DDBJ whole genome shotgun (WGS) entry which is preliminary data.</text>
</comment>
<evidence type="ECO:0000313" key="2">
    <source>
        <dbReference type="Proteomes" id="UP001597459"/>
    </source>
</evidence>
<dbReference type="RefSeq" id="WP_176029505.1">
    <property type="nucleotide sequence ID" value="NZ_JBHSJV010000001.1"/>
</dbReference>
<keyword evidence="2" id="KW-1185">Reference proteome</keyword>
<dbReference type="InterPro" id="IPR011990">
    <property type="entry name" value="TPR-like_helical_dom_sf"/>
</dbReference>
<dbReference type="Gene3D" id="1.25.40.10">
    <property type="entry name" value="Tetratricopeptide repeat domain"/>
    <property type="match status" value="1"/>
</dbReference>